<keyword evidence="2" id="KW-1185">Reference proteome</keyword>
<proteinExistence type="predicted"/>
<name>A0AAD8EJJ1_DIPPU</name>
<evidence type="ECO:0000313" key="1">
    <source>
        <dbReference type="EMBL" id="KAJ9592960.1"/>
    </source>
</evidence>
<sequence length="57" mass="7099">TDLLECEKVMKKKNMNCYQLIIWCHKPSRYMYYQLRMHRDEKFYNFPTPSSFQLCPT</sequence>
<organism evidence="1 2">
    <name type="scientific">Diploptera punctata</name>
    <name type="common">Pacific beetle cockroach</name>
    <dbReference type="NCBI Taxonomy" id="6984"/>
    <lineage>
        <taxon>Eukaryota</taxon>
        <taxon>Metazoa</taxon>
        <taxon>Ecdysozoa</taxon>
        <taxon>Arthropoda</taxon>
        <taxon>Hexapoda</taxon>
        <taxon>Insecta</taxon>
        <taxon>Pterygota</taxon>
        <taxon>Neoptera</taxon>
        <taxon>Polyneoptera</taxon>
        <taxon>Dictyoptera</taxon>
        <taxon>Blattodea</taxon>
        <taxon>Blaberoidea</taxon>
        <taxon>Blaberidae</taxon>
        <taxon>Diplopterinae</taxon>
        <taxon>Diploptera</taxon>
    </lineage>
</organism>
<dbReference type="EMBL" id="JASPKZ010003795">
    <property type="protein sequence ID" value="KAJ9592960.1"/>
    <property type="molecule type" value="Genomic_DNA"/>
</dbReference>
<protein>
    <submittedName>
        <fullName evidence="1">Uncharacterized protein</fullName>
    </submittedName>
</protein>
<comment type="caution">
    <text evidence="1">The sequence shown here is derived from an EMBL/GenBank/DDBJ whole genome shotgun (WGS) entry which is preliminary data.</text>
</comment>
<evidence type="ECO:0000313" key="2">
    <source>
        <dbReference type="Proteomes" id="UP001233999"/>
    </source>
</evidence>
<feature type="non-terminal residue" evidence="1">
    <location>
        <position position="1"/>
    </location>
</feature>
<gene>
    <name evidence="1" type="ORF">L9F63_015384</name>
</gene>
<reference evidence="1" key="2">
    <citation type="submission" date="2023-05" db="EMBL/GenBank/DDBJ databases">
        <authorList>
            <person name="Fouks B."/>
        </authorList>
    </citation>
    <scope>NUCLEOTIDE SEQUENCE</scope>
    <source>
        <strain evidence="1">Stay&amp;Tobe</strain>
        <tissue evidence="1">Testes</tissue>
    </source>
</reference>
<reference evidence="1" key="1">
    <citation type="journal article" date="2023" name="IScience">
        <title>Live-bearing cockroach genome reveals convergent evolutionary mechanisms linked to viviparity in insects and beyond.</title>
        <authorList>
            <person name="Fouks B."/>
            <person name="Harrison M.C."/>
            <person name="Mikhailova A.A."/>
            <person name="Marchal E."/>
            <person name="English S."/>
            <person name="Carruthers M."/>
            <person name="Jennings E.C."/>
            <person name="Chiamaka E.L."/>
            <person name="Frigard R.A."/>
            <person name="Pippel M."/>
            <person name="Attardo G.M."/>
            <person name="Benoit J.B."/>
            <person name="Bornberg-Bauer E."/>
            <person name="Tobe S.S."/>
        </authorList>
    </citation>
    <scope>NUCLEOTIDE SEQUENCE</scope>
    <source>
        <strain evidence="1">Stay&amp;Tobe</strain>
    </source>
</reference>
<feature type="non-terminal residue" evidence="1">
    <location>
        <position position="57"/>
    </location>
</feature>
<accession>A0AAD8EJJ1</accession>
<dbReference type="Proteomes" id="UP001233999">
    <property type="component" value="Unassembled WGS sequence"/>
</dbReference>
<dbReference type="AlphaFoldDB" id="A0AAD8EJJ1"/>